<protein>
    <recommendedName>
        <fullName evidence="5">DUF342 domain-containing protein</fullName>
    </recommendedName>
</protein>
<dbReference type="EMBL" id="WITK01000025">
    <property type="protein sequence ID" value="MQW93170.1"/>
    <property type="molecule type" value="Genomic_DNA"/>
</dbReference>
<dbReference type="Proteomes" id="UP000480556">
    <property type="component" value="Unassembled WGS sequence"/>
</dbReference>
<name>A0A5Q0P0W7_9GAMM</name>
<dbReference type="Proteomes" id="UP000327478">
    <property type="component" value="Chromosome"/>
</dbReference>
<accession>A0A5Q0P0W7</accession>
<evidence type="ECO:0000313" key="4">
    <source>
        <dbReference type="Proteomes" id="UP000480556"/>
    </source>
</evidence>
<gene>
    <name evidence="2" type="ORF">GFH30_02875</name>
    <name evidence="1" type="ORF">GHJ48_12340</name>
</gene>
<evidence type="ECO:0000313" key="3">
    <source>
        <dbReference type="Proteomes" id="UP000327478"/>
    </source>
</evidence>
<reference evidence="3 4" key="1">
    <citation type="submission" date="2019-10" db="EMBL/GenBank/DDBJ databases">
        <authorList>
            <person name="Dong K."/>
        </authorList>
    </citation>
    <scope>NUCLEOTIDE SEQUENCE [LARGE SCALE GENOMIC DNA]</scope>
    <source>
        <strain evidence="2">Dk386</strain>
        <strain evidence="3">dk386</strain>
        <strain evidence="4">dk771</strain>
        <strain evidence="1">Dk771</strain>
    </source>
</reference>
<evidence type="ECO:0000313" key="2">
    <source>
        <dbReference type="EMBL" id="QGA10404.1"/>
    </source>
</evidence>
<evidence type="ECO:0000313" key="1">
    <source>
        <dbReference type="EMBL" id="MQW93170.1"/>
    </source>
</evidence>
<dbReference type="AlphaFoldDB" id="A0A5Q0P0W7"/>
<sequence length="900" mass="97246">MQTFKKQNGMATILLVLLIGITVMLITASVARALMTKKEAATAAHAQTNAQILGWAGVSAFREYLTKKGSENFKNIQQLSGQNITLKYSDNHKVNATVTKIIGCHTAGGTCTVIADIAANNSSAQAATTITVTYDITIVNGSVNVVDQAIQASLGGNVHFSGNTIKTELPNSKVTINVDGNVAILADFKLENISELTINSKGNIDINCIASECEKFRNVHLNAKGSVTIHEGIITKPAQFGNISAEGDVTLQTHVHAQNVKTLGKVYIATSSSAQNIDAVGQVKLYQSQTSANINSNNDVILILSSSANNINARNVQIGTELGGGNTVKGNIIARGWVEVGNSLLLDGNNTVQGNIYASNYVKVGRGIQLRSKVLGSIQSNQYIHLDNAEATSESSQYLSAGTYIRLYNAEVKGSVYTKNGKIDADLSSDVRQSAYINGNIEISITSKIHGNAIYSGSINNITRIGGNRSKKTTAEILTYMKDHYVINMEPPVNSISIYNSINDLMNFGMLIDVKQYKLDANYIFQRSIGGFTRVYLNHLKNKVTGDIYIYGKNATTGAYEQQVIKNGSFSPIQENNGNPFYLADYGIDRVKPWWEIITLNRSGAICAQVNGKKCSSKIVGYLPRLDITRSSEGFTEDYHYDGSYYNLRSSSGISSLDNAAFAPGILYFDGPVTIAGALAGGNSKSTYTNTILAEGRISASATSPRIYSPYNILREKNDAAIICNRALKTADGSQDFSSLLPNTNPETISNVYLIPTNLCKNESEFSYSMDRDPSTGKILDVNIDDNNNISRLVPKLDLGYVALMSNDYIDIGTCTLIYGDTLARNKMKSHSIDAGCITKGGLVGNMSSQGYDKETNTFGTGFVYTIPKENHTGIKTETVTSTDTGIKVESTTSGWARYK</sequence>
<dbReference type="EMBL" id="CP045650">
    <property type="protein sequence ID" value="QGA10404.1"/>
    <property type="molecule type" value="Genomic_DNA"/>
</dbReference>
<evidence type="ECO:0008006" key="5">
    <source>
        <dbReference type="Google" id="ProtNLM"/>
    </source>
</evidence>
<dbReference type="RefSeq" id="WP_153370810.1">
    <property type="nucleotide sequence ID" value="NZ_CP045650.1"/>
</dbReference>
<organism evidence="1 4">
    <name type="scientific">Acinetobacter wanghuae</name>
    <dbReference type="NCBI Taxonomy" id="2662362"/>
    <lineage>
        <taxon>Bacteria</taxon>
        <taxon>Pseudomonadati</taxon>
        <taxon>Pseudomonadota</taxon>
        <taxon>Gammaproteobacteria</taxon>
        <taxon>Moraxellales</taxon>
        <taxon>Moraxellaceae</taxon>
        <taxon>Acinetobacter</taxon>
    </lineage>
</organism>
<proteinExistence type="predicted"/>
<keyword evidence="3" id="KW-1185">Reference proteome</keyword>